<organism evidence="2 3">
    <name type="scientific">Acinetobacter chinensis</name>
    <dbReference type="NCBI Taxonomy" id="2004650"/>
    <lineage>
        <taxon>Bacteria</taxon>
        <taxon>Pseudomonadati</taxon>
        <taxon>Pseudomonadota</taxon>
        <taxon>Gammaproteobacteria</taxon>
        <taxon>Moraxellales</taxon>
        <taxon>Moraxellaceae</taxon>
        <taxon>Acinetobacter</taxon>
    </lineage>
</organism>
<reference evidence="3" key="1">
    <citation type="submission" date="2018-09" db="EMBL/GenBank/DDBJ databases">
        <title>The complete genome of Acinetobacter sp. strain WCHAc010005.</title>
        <authorList>
            <person name="Hu Y."/>
            <person name="Long H."/>
            <person name="Feng Y."/>
            <person name="Zong Z."/>
        </authorList>
    </citation>
    <scope>NUCLEOTIDE SEQUENCE [LARGE SCALE GENOMIC DNA]</scope>
    <source>
        <strain evidence="3">WCHAc010005</strain>
    </source>
</reference>
<sequence>MEKKTLEEKIKYVCWWAFGLTLLYFLVGAWLISDGTKFDPAKTYNLLKDTLTLTAAFLAPVAAFVLFSDWRYQHNAVKNERISEEILKIFKEDLDYFYTLTKEDLNTSQKYNEYRVKFYSQINNLVNTINNIREFNDECREFSKNSKLIIIDLHDLWDNLAQQVFTSSQFEPIALNEDPLSKNKQKILIKMLSDKMLDNQKIYEQIKQKIKKLKPLKV</sequence>
<name>A0A3B7LWM0_9GAMM</name>
<accession>A0A3B7LWM0</accession>
<evidence type="ECO:0008006" key="4">
    <source>
        <dbReference type="Google" id="ProtNLM"/>
    </source>
</evidence>
<evidence type="ECO:0000313" key="3">
    <source>
        <dbReference type="Proteomes" id="UP000263753"/>
    </source>
</evidence>
<evidence type="ECO:0000256" key="1">
    <source>
        <dbReference type="SAM" id="Phobius"/>
    </source>
</evidence>
<dbReference type="AlphaFoldDB" id="A0A3B7LWM0"/>
<dbReference type="Proteomes" id="UP000263753">
    <property type="component" value="Chromosome"/>
</dbReference>
<keyword evidence="1" id="KW-0472">Membrane</keyword>
<protein>
    <recommendedName>
        <fullName evidence="4">DUF4760 domain-containing protein</fullName>
    </recommendedName>
</protein>
<dbReference type="EMBL" id="CP032134">
    <property type="protein sequence ID" value="AXY56811.1"/>
    <property type="molecule type" value="Genomic_DNA"/>
</dbReference>
<dbReference type="KEGG" id="achi:CDG60_09680"/>
<feature type="transmembrane region" description="Helical" evidence="1">
    <location>
        <begin position="52"/>
        <end position="72"/>
    </location>
</feature>
<proteinExistence type="predicted"/>
<gene>
    <name evidence="2" type="ORF">CDG60_09680</name>
</gene>
<evidence type="ECO:0000313" key="2">
    <source>
        <dbReference type="EMBL" id="AXY56811.1"/>
    </source>
</evidence>
<feature type="transmembrane region" description="Helical" evidence="1">
    <location>
        <begin position="12"/>
        <end position="32"/>
    </location>
</feature>
<keyword evidence="1" id="KW-1133">Transmembrane helix</keyword>
<keyword evidence="1" id="KW-0812">Transmembrane</keyword>
<dbReference type="RefSeq" id="WP_087514131.1">
    <property type="nucleotide sequence ID" value="NZ_CP032134.1"/>
</dbReference>